<dbReference type="AlphaFoldDB" id="I0GU11"/>
<protein>
    <recommendedName>
        <fullName evidence="3">Transposase, Mutator family</fullName>
    </recommendedName>
</protein>
<evidence type="ECO:0008006" key="3">
    <source>
        <dbReference type="Google" id="ProtNLM"/>
    </source>
</evidence>
<gene>
    <name evidence="1" type="ordered locus">SELR_25400</name>
</gene>
<proteinExistence type="predicted"/>
<dbReference type="EMBL" id="AP012292">
    <property type="protein sequence ID" value="BAL84248.1"/>
    <property type="molecule type" value="Genomic_DNA"/>
</dbReference>
<evidence type="ECO:0000313" key="2">
    <source>
        <dbReference type="Proteomes" id="UP000007887"/>
    </source>
</evidence>
<accession>I0GU11</accession>
<dbReference type="Proteomes" id="UP000007887">
    <property type="component" value="Chromosome"/>
</dbReference>
<sequence length="142" mass="16203">MTIMDNFENMTDDEARKALADMLGQVDRVTLRCMASAVDVYQRSQAGTLGKPTKQVRPAVVLDRDSFIVKQQVIPGEDTLKRIDRVIESNRRDVYGGSAKQKRFFLGLDCYLLGRCDGQRLERERVHSRKFGREIGSGKIRH</sequence>
<organism evidence="1 2">
    <name type="scientific">Selenomonas ruminantium subsp. lactilytica (strain NBRC 103574 / TAM6421)</name>
    <dbReference type="NCBI Taxonomy" id="927704"/>
    <lineage>
        <taxon>Bacteria</taxon>
        <taxon>Bacillati</taxon>
        <taxon>Bacillota</taxon>
        <taxon>Negativicutes</taxon>
        <taxon>Selenomonadales</taxon>
        <taxon>Selenomonadaceae</taxon>
        <taxon>Selenomonas</taxon>
    </lineage>
</organism>
<dbReference type="RefSeq" id="WP_014425667.1">
    <property type="nucleotide sequence ID" value="NC_017068.1"/>
</dbReference>
<reference evidence="1 2" key="1">
    <citation type="submission" date="2011-10" db="EMBL/GenBank/DDBJ databases">
        <title>Whole genome sequence of Selenomonas ruminantium subsp. lactilytica TAM6421.</title>
        <authorList>
            <person name="Oguchi A."/>
            <person name="Ankai A."/>
            <person name="Kaneko J."/>
            <person name="Yamada-Narita S."/>
            <person name="Fukui S."/>
            <person name="Takahashi M."/>
            <person name="Onodera T."/>
            <person name="Kojima S."/>
            <person name="Fushimi T."/>
            <person name="Abe N."/>
            <person name="Kamio Y."/>
            <person name="Yamazaki S."/>
            <person name="Fujita N."/>
        </authorList>
    </citation>
    <scope>NUCLEOTIDE SEQUENCE [LARGE SCALE GENOMIC DNA]</scope>
    <source>
        <strain evidence="2">NBRC 103574 / TAM6421</strain>
    </source>
</reference>
<dbReference type="KEGG" id="sri:SELR_25400"/>
<dbReference type="HOGENOM" id="CLU_1814485_0_0_9"/>
<dbReference type="PATRIC" id="fig|927704.6.peg.2624"/>
<name>I0GU11_SELRL</name>
<evidence type="ECO:0000313" key="1">
    <source>
        <dbReference type="EMBL" id="BAL84248.1"/>
    </source>
</evidence>